<dbReference type="Pfam" id="PF05922">
    <property type="entry name" value="Inhibitor_I9"/>
    <property type="match status" value="1"/>
</dbReference>
<comment type="caution">
    <text evidence="2">The sequence shown here is derived from an EMBL/GenBank/DDBJ whole genome shotgun (WGS) entry which is preliminary data.</text>
</comment>
<dbReference type="EMBL" id="PQIB02000004">
    <property type="protein sequence ID" value="RLN23317.1"/>
    <property type="molecule type" value="Genomic_DNA"/>
</dbReference>
<keyword evidence="3" id="KW-1185">Reference proteome</keyword>
<feature type="domain" description="Inhibitor I9" evidence="1">
    <location>
        <begin position="1"/>
        <end position="76"/>
    </location>
</feature>
<dbReference type="STRING" id="4540.A0A3L6SP89"/>
<dbReference type="Gene3D" id="3.30.70.80">
    <property type="entry name" value="Peptidase S8 propeptide/proteinase inhibitor I9"/>
    <property type="match status" value="1"/>
</dbReference>
<reference evidence="3" key="1">
    <citation type="journal article" date="2019" name="Nat. Commun.">
        <title>The genome of broomcorn millet.</title>
        <authorList>
            <person name="Zou C."/>
            <person name="Miki D."/>
            <person name="Li D."/>
            <person name="Tang Q."/>
            <person name="Xiao L."/>
            <person name="Rajput S."/>
            <person name="Deng P."/>
            <person name="Jia W."/>
            <person name="Huang R."/>
            <person name="Zhang M."/>
            <person name="Sun Y."/>
            <person name="Hu J."/>
            <person name="Fu X."/>
            <person name="Schnable P.S."/>
            <person name="Li F."/>
            <person name="Zhang H."/>
            <person name="Feng B."/>
            <person name="Zhu X."/>
            <person name="Liu R."/>
            <person name="Schnable J.C."/>
            <person name="Zhu J.-K."/>
            <person name="Zhang H."/>
        </authorList>
    </citation>
    <scope>NUCLEOTIDE SEQUENCE [LARGE SCALE GENOMIC DNA]</scope>
</reference>
<proteinExistence type="predicted"/>
<dbReference type="InterPro" id="IPR037045">
    <property type="entry name" value="S8pro/Inhibitor_I9_sf"/>
</dbReference>
<protein>
    <submittedName>
        <fullName evidence="2">Subtilase family protein</fullName>
    </submittedName>
</protein>
<sequence>MDKSAMPAHHADHREWYAAAVASVTDASADDDVAEPQLLYTYDEALHGFAATLSASEVRTLRGTPGFVSVYPDRRATTLHDTTHSMEFLGLNSASGL</sequence>
<name>A0A3L6SP89_PANMI</name>
<dbReference type="InterPro" id="IPR010259">
    <property type="entry name" value="S8pro/Inhibitor_I9"/>
</dbReference>
<organism evidence="2 3">
    <name type="scientific">Panicum miliaceum</name>
    <name type="common">Proso millet</name>
    <name type="synonym">Broomcorn millet</name>
    <dbReference type="NCBI Taxonomy" id="4540"/>
    <lineage>
        <taxon>Eukaryota</taxon>
        <taxon>Viridiplantae</taxon>
        <taxon>Streptophyta</taxon>
        <taxon>Embryophyta</taxon>
        <taxon>Tracheophyta</taxon>
        <taxon>Spermatophyta</taxon>
        <taxon>Magnoliopsida</taxon>
        <taxon>Liliopsida</taxon>
        <taxon>Poales</taxon>
        <taxon>Poaceae</taxon>
        <taxon>PACMAD clade</taxon>
        <taxon>Panicoideae</taxon>
        <taxon>Panicodae</taxon>
        <taxon>Paniceae</taxon>
        <taxon>Panicinae</taxon>
        <taxon>Panicum</taxon>
        <taxon>Panicum sect. Panicum</taxon>
    </lineage>
</organism>
<accession>A0A3L6SP89</accession>
<gene>
    <name evidence="2" type="ORF">C2845_PM07G29880</name>
</gene>
<evidence type="ECO:0000313" key="2">
    <source>
        <dbReference type="EMBL" id="RLN23317.1"/>
    </source>
</evidence>
<evidence type="ECO:0000313" key="3">
    <source>
        <dbReference type="Proteomes" id="UP000275267"/>
    </source>
</evidence>
<dbReference type="AlphaFoldDB" id="A0A3L6SP89"/>
<dbReference type="FunFam" id="3.30.70.80:FF:000003">
    <property type="entry name" value="Subtilisin-like protease SBT1.9"/>
    <property type="match status" value="1"/>
</dbReference>
<dbReference type="OrthoDB" id="687822at2759"/>
<dbReference type="Proteomes" id="UP000275267">
    <property type="component" value="Unassembled WGS sequence"/>
</dbReference>
<evidence type="ECO:0000259" key="1">
    <source>
        <dbReference type="Pfam" id="PF05922"/>
    </source>
</evidence>